<dbReference type="EMBL" id="JAVDYG010000001">
    <property type="protein sequence ID" value="MDR7362782.1"/>
    <property type="molecule type" value="Genomic_DNA"/>
</dbReference>
<keyword evidence="2" id="KW-1185">Reference proteome</keyword>
<name>A0ABU2BVY1_9ACTN</name>
<organism evidence="1 2">
    <name type="scientific">Nocardioides marmoribigeumensis</name>
    <dbReference type="NCBI Taxonomy" id="433649"/>
    <lineage>
        <taxon>Bacteria</taxon>
        <taxon>Bacillati</taxon>
        <taxon>Actinomycetota</taxon>
        <taxon>Actinomycetes</taxon>
        <taxon>Propionibacteriales</taxon>
        <taxon>Nocardioidaceae</taxon>
        <taxon>Nocardioides</taxon>
    </lineage>
</organism>
<dbReference type="Pfam" id="PF12900">
    <property type="entry name" value="Pyridox_ox_2"/>
    <property type="match status" value="1"/>
</dbReference>
<reference evidence="1 2" key="1">
    <citation type="submission" date="2023-07" db="EMBL/GenBank/DDBJ databases">
        <title>Sequencing the genomes of 1000 actinobacteria strains.</title>
        <authorList>
            <person name="Klenk H.-P."/>
        </authorList>
    </citation>
    <scope>NUCLEOTIDE SEQUENCE [LARGE SCALE GENOMIC DNA]</scope>
    <source>
        <strain evidence="1 2">DSM 19426</strain>
    </source>
</reference>
<dbReference type="InterPro" id="IPR024747">
    <property type="entry name" value="Pyridox_Oxase-rel"/>
</dbReference>
<evidence type="ECO:0000313" key="2">
    <source>
        <dbReference type="Proteomes" id="UP001183648"/>
    </source>
</evidence>
<dbReference type="Proteomes" id="UP001183648">
    <property type="component" value="Unassembled WGS sequence"/>
</dbReference>
<accession>A0ABU2BVY1</accession>
<comment type="caution">
    <text evidence="1">The sequence shown here is derived from an EMBL/GenBank/DDBJ whole genome shotgun (WGS) entry which is preliminary data.</text>
</comment>
<dbReference type="SUPFAM" id="SSF50475">
    <property type="entry name" value="FMN-binding split barrel"/>
    <property type="match status" value="1"/>
</dbReference>
<dbReference type="Gene3D" id="2.30.110.10">
    <property type="entry name" value="Electron Transport, Fmn-binding Protein, Chain A"/>
    <property type="match status" value="1"/>
</dbReference>
<gene>
    <name evidence="1" type="ORF">J2S63_002335</name>
</gene>
<dbReference type="InterPro" id="IPR012349">
    <property type="entry name" value="Split_barrel_FMN-bd"/>
</dbReference>
<protein>
    <submittedName>
        <fullName evidence="1">Nitroimidazol reductase NimA-like FMN-containing flavoprotein (Pyridoxamine 5'-phosphate oxidase superfamily)</fullName>
    </submittedName>
</protein>
<evidence type="ECO:0000313" key="1">
    <source>
        <dbReference type="EMBL" id="MDR7362782.1"/>
    </source>
</evidence>
<sequence length="146" mass="16271">MDEPLELSAEKCLELLSGGVLGRVAACTAAGPRIFPVNYSVVDDAVVFRTTPLGSLGTTGWQTELAFEVDHVDHDEERGWSVIAQGRGEVVQDPTEVARIRAVWEPRPWAGGTRHLYVWLRWRELTGRRVGGGWTHEDELPSRRPV</sequence>
<proteinExistence type="predicted"/>
<dbReference type="RefSeq" id="WP_310302200.1">
    <property type="nucleotide sequence ID" value="NZ_BAAAPS010000013.1"/>
</dbReference>